<dbReference type="InterPro" id="IPR003692">
    <property type="entry name" value="Hydantoinase_B"/>
</dbReference>
<comment type="caution">
    <text evidence="3">The sequence shown here is derived from an EMBL/GenBank/DDBJ whole genome shotgun (WGS) entry which is preliminary data.</text>
</comment>
<dbReference type="GO" id="GO:0006749">
    <property type="term" value="P:glutathione metabolic process"/>
    <property type="evidence" value="ECO:0007669"/>
    <property type="project" value="TreeGrafter"/>
</dbReference>
<organism evidence="3 4">
    <name type="scientific">Sphingomonas populi</name>
    <dbReference type="NCBI Taxonomy" id="2484750"/>
    <lineage>
        <taxon>Bacteria</taxon>
        <taxon>Pseudomonadati</taxon>
        <taxon>Pseudomonadota</taxon>
        <taxon>Alphaproteobacteria</taxon>
        <taxon>Sphingomonadales</taxon>
        <taxon>Sphingomonadaceae</taxon>
        <taxon>Sphingomonas</taxon>
    </lineage>
</organism>
<keyword evidence="4" id="KW-1185">Reference proteome</keyword>
<dbReference type="EMBL" id="SGIS01000029">
    <property type="protein sequence ID" value="RZF63279.1"/>
    <property type="molecule type" value="Genomic_DNA"/>
</dbReference>
<dbReference type="Pfam" id="PF02538">
    <property type="entry name" value="Hydantoinase_B"/>
    <property type="match status" value="1"/>
</dbReference>
<dbReference type="Proteomes" id="UP000292085">
    <property type="component" value="Unassembled WGS sequence"/>
</dbReference>
<gene>
    <name evidence="3" type="ORF">EWE75_17195</name>
</gene>
<dbReference type="InterPro" id="IPR045079">
    <property type="entry name" value="Oxoprolinase-like"/>
</dbReference>
<accession>A0A4Q6Y1V6</accession>
<protein>
    <submittedName>
        <fullName evidence="3">Hydantoinase B/oxoprolinase family protein</fullName>
    </submittedName>
</protein>
<dbReference type="RefSeq" id="WP_130159336.1">
    <property type="nucleotide sequence ID" value="NZ_SGIS01000029.1"/>
</dbReference>
<feature type="region of interest" description="Disordered" evidence="1">
    <location>
        <begin position="470"/>
        <end position="489"/>
    </location>
</feature>
<sequence>MTAAFTELRQQVIWTRLISVVEEQAQTLMRTAFSTTVRDAGDLSAALFDLDGRLIAEAVTGTPGHVNSMASGVRHFLDKFPVATMVPGDHFITNDPWLTAGHLHDVTVISPAFHGGTVVGLFGVCCHQVDIGGLGQGPDGRSIFEEGLQIPLLKLASAGKLNEDLLAILCQNVRTPLQVKGDVLSYVTSNEKAAQRLSAMLAEFGLDDLRDVAEYIVEQSLSATRAQIASLPQGQWSSQLVIDGYDKPVTLVATLTIDGERVSMDYTGTDPCLPRGINVVLNYCRAYTVFGLRCIISPEVPNNYGALLPFEVTAPEGSILNVQRPWPVAARHVIGQMLPDLVFGCLSQAIPDPVPAEGSSCLWSVQLRGSMPAGNALAGESFDAIFFNSGGSGARPVQDGLSATAFPSGVRAMPVEVTESTAPIVIWRKELLPDSGGIGERRGGLGQTVEVGMRDGSAFEVLAMFERVERPARGRDGGGDGSNGSVRLASGKPLRAKGLQAIPVGDRLVLDVPGGAGLGNPRARAPQRIEEDISEGYVTRERAVADYGWKSSSA</sequence>
<dbReference type="AlphaFoldDB" id="A0A4Q6Y1V6"/>
<evidence type="ECO:0000259" key="2">
    <source>
        <dbReference type="Pfam" id="PF02538"/>
    </source>
</evidence>
<evidence type="ECO:0000313" key="4">
    <source>
        <dbReference type="Proteomes" id="UP000292085"/>
    </source>
</evidence>
<dbReference type="PANTHER" id="PTHR11365">
    <property type="entry name" value="5-OXOPROLINASE RELATED"/>
    <property type="match status" value="1"/>
</dbReference>
<dbReference type="GO" id="GO:0005829">
    <property type="term" value="C:cytosol"/>
    <property type="evidence" value="ECO:0007669"/>
    <property type="project" value="TreeGrafter"/>
</dbReference>
<proteinExistence type="predicted"/>
<evidence type="ECO:0000313" key="3">
    <source>
        <dbReference type="EMBL" id="RZF63279.1"/>
    </source>
</evidence>
<dbReference type="OrthoDB" id="9761586at2"/>
<name>A0A4Q6Y1V6_9SPHN</name>
<reference evidence="3 4" key="1">
    <citation type="submission" date="2019-02" db="EMBL/GenBank/DDBJ databases">
        <authorList>
            <person name="Li Y."/>
        </authorList>
    </citation>
    <scope>NUCLEOTIDE SEQUENCE [LARGE SCALE GENOMIC DNA]</scope>
    <source>
        <strain evidence="3 4">3-7</strain>
    </source>
</reference>
<evidence type="ECO:0000256" key="1">
    <source>
        <dbReference type="SAM" id="MobiDB-lite"/>
    </source>
</evidence>
<dbReference type="GO" id="GO:0017168">
    <property type="term" value="F:5-oxoprolinase (ATP-hydrolyzing) activity"/>
    <property type="evidence" value="ECO:0007669"/>
    <property type="project" value="TreeGrafter"/>
</dbReference>
<feature type="domain" description="Hydantoinase B/oxoprolinase" evidence="2">
    <location>
        <begin position="10"/>
        <end position="521"/>
    </location>
</feature>
<dbReference type="PANTHER" id="PTHR11365:SF23">
    <property type="entry name" value="HYPOTHETICAL 5-OXOPROLINASE (EUROFUNG)-RELATED"/>
    <property type="match status" value="1"/>
</dbReference>